<keyword evidence="1" id="KW-0812">Transmembrane</keyword>
<sequence length="118" mass="13562">MKMEEKEKKERSCVAGILFCCLPLFFVMCWQGAGRSSESPRNCAILHSKLSCPLPRQQPPAHFSVISSVRAFSFFLSVSYEMIAESRKFYSRWISFSVRHPDGIVILAVKIFFIIHQL</sequence>
<evidence type="ECO:0000256" key="1">
    <source>
        <dbReference type="SAM" id="Phobius"/>
    </source>
</evidence>
<keyword evidence="1" id="KW-0472">Membrane</keyword>
<feature type="transmembrane region" description="Helical" evidence="1">
    <location>
        <begin position="12"/>
        <end position="33"/>
    </location>
</feature>
<reference evidence="2" key="1">
    <citation type="submission" date="2014-08" db="EMBL/GenBank/DDBJ databases">
        <authorList>
            <person name="Sharma Rahul"/>
            <person name="Thines Marco"/>
        </authorList>
    </citation>
    <scope>NUCLEOTIDE SEQUENCE</scope>
</reference>
<proteinExistence type="predicted"/>
<keyword evidence="1" id="KW-1133">Transmembrane helix</keyword>
<evidence type="ECO:0000313" key="2">
    <source>
        <dbReference type="EMBL" id="CED85067.1"/>
    </source>
</evidence>
<organism evidence="2">
    <name type="scientific">Phaffia rhodozyma</name>
    <name type="common">Yeast</name>
    <name type="synonym">Xanthophyllomyces dendrorhous</name>
    <dbReference type="NCBI Taxonomy" id="264483"/>
    <lineage>
        <taxon>Eukaryota</taxon>
        <taxon>Fungi</taxon>
        <taxon>Dikarya</taxon>
        <taxon>Basidiomycota</taxon>
        <taxon>Agaricomycotina</taxon>
        <taxon>Tremellomycetes</taxon>
        <taxon>Cystofilobasidiales</taxon>
        <taxon>Mrakiaceae</taxon>
        <taxon>Phaffia</taxon>
    </lineage>
</organism>
<name>A0A0F7SS60_PHARH</name>
<dbReference type="AlphaFoldDB" id="A0A0F7SS60"/>
<protein>
    <submittedName>
        <fullName evidence="2">Uncharacterized protein</fullName>
    </submittedName>
</protein>
<accession>A0A0F7SS60</accession>
<dbReference type="EMBL" id="LN483332">
    <property type="protein sequence ID" value="CED85067.1"/>
    <property type="molecule type" value="Genomic_DNA"/>
</dbReference>